<reference evidence="2 3" key="1">
    <citation type="submission" date="2015-01" db="EMBL/GenBank/DDBJ databases">
        <title>Evolution of Trichinella species and genotypes.</title>
        <authorList>
            <person name="Korhonen P.K."/>
            <person name="Edoardo P."/>
            <person name="Giuseppe L.R."/>
            <person name="Gasser R.B."/>
        </authorList>
    </citation>
    <scope>NUCLEOTIDE SEQUENCE [LARGE SCALE GENOMIC DNA]</scope>
    <source>
        <strain evidence="2">ISS1029</strain>
    </source>
</reference>
<dbReference type="AlphaFoldDB" id="A0A0V1H7E0"/>
<evidence type="ECO:0000313" key="2">
    <source>
        <dbReference type="EMBL" id="KRZ06348.1"/>
    </source>
</evidence>
<proteinExistence type="predicted"/>
<name>A0A0V1H7E0_9BILA</name>
<evidence type="ECO:0000313" key="3">
    <source>
        <dbReference type="Proteomes" id="UP000055024"/>
    </source>
</evidence>
<dbReference type="EMBL" id="JYDP01000120">
    <property type="protein sequence ID" value="KRZ06348.1"/>
    <property type="molecule type" value="Genomic_DNA"/>
</dbReference>
<organism evidence="2 3">
    <name type="scientific">Trichinella zimbabwensis</name>
    <dbReference type="NCBI Taxonomy" id="268475"/>
    <lineage>
        <taxon>Eukaryota</taxon>
        <taxon>Metazoa</taxon>
        <taxon>Ecdysozoa</taxon>
        <taxon>Nematoda</taxon>
        <taxon>Enoplea</taxon>
        <taxon>Dorylaimia</taxon>
        <taxon>Trichinellida</taxon>
        <taxon>Trichinellidae</taxon>
        <taxon>Trichinella</taxon>
    </lineage>
</organism>
<sequence length="85" mass="9473">MVKQNYSTIVWKCKFDTTVIARENSTALGFDQDWQYLIIEPTTVGHKYAVAVVVGCVEMLLLALTVIFDCTLLEIAQSLVGFVEA</sequence>
<feature type="transmembrane region" description="Helical" evidence="1">
    <location>
        <begin position="48"/>
        <end position="68"/>
    </location>
</feature>
<keyword evidence="1" id="KW-1133">Transmembrane helix</keyword>
<dbReference type="Proteomes" id="UP000055024">
    <property type="component" value="Unassembled WGS sequence"/>
</dbReference>
<gene>
    <name evidence="2" type="ORF">T11_2398</name>
</gene>
<keyword evidence="1" id="KW-0472">Membrane</keyword>
<protein>
    <submittedName>
        <fullName evidence="2">Uncharacterized protein</fullName>
    </submittedName>
</protein>
<evidence type="ECO:0000256" key="1">
    <source>
        <dbReference type="SAM" id="Phobius"/>
    </source>
</evidence>
<keyword evidence="3" id="KW-1185">Reference proteome</keyword>
<accession>A0A0V1H7E0</accession>
<comment type="caution">
    <text evidence="2">The sequence shown here is derived from an EMBL/GenBank/DDBJ whole genome shotgun (WGS) entry which is preliminary data.</text>
</comment>
<keyword evidence="1" id="KW-0812">Transmembrane</keyword>